<dbReference type="PROSITE" id="PS50222">
    <property type="entry name" value="EF_HAND_2"/>
    <property type="match status" value="2"/>
</dbReference>
<feature type="domain" description="EH" evidence="4">
    <location>
        <begin position="760"/>
        <end position="849"/>
    </location>
</feature>
<evidence type="ECO:0000256" key="3">
    <source>
        <dbReference type="SAM" id="MobiDB-lite"/>
    </source>
</evidence>
<keyword evidence="2" id="KW-0175">Coiled coil</keyword>
<feature type="region of interest" description="Disordered" evidence="3">
    <location>
        <begin position="614"/>
        <end position="633"/>
    </location>
</feature>
<dbReference type="SUPFAM" id="SSF89009">
    <property type="entry name" value="GAT-like domain"/>
    <property type="match status" value="1"/>
</dbReference>
<dbReference type="CDD" id="cd00052">
    <property type="entry name" value="EH"/>
    <property type="match status" value="3"/>
</dbReference>
<dbReference type="Gene3D" id="1.10.238.10">
    <property type="entry name" value="EF-hand"/>
    <property type="match status" value="4"/>
</dbReference>
<feature type="compositionally biased region" description="Pro residues" evidence="3">
    <location>
        <begin position="922"/>
        <end position="931"/>
    </location>
</feature>
<feature type="compositionally biased region" description="Pro residues" evidence="3">
    <location>
        <begin position="29"/>
        <end position="38"/>
    </location>
</feature>
<dbReference type="SMART" id="SM00027">
    <property type="entry name" value="EH"/>
    <property type="match status" value="4"/>
</dbReference>
<name>A0AAD5YBZ1_9APHY</name>
<feature type="domain" description="EH" evidence="4">
    <location>
        <begin position="205"/>
        <end position="294"/>
    </location>
</feature>
<evidence type="ECO:0000259" key="5">
    <source>
        <dbReference type="PROSITE" id="PS50222"/>
    </source>
</evidence>
<comment type="caution">
    <text evidence="6">The sequence shown here is derived from an EMBL/GenBank/DDBJ whole genome shotgun (WGS) entry which is preliminary data.</text>
</comment>
<dbReference type="InterPro" id="IPR018247">
    <property type="entry name" value="EF_Hand_1_Ca_BS"/>
</dbReference>
<evidence type="ECO:0000256" key="1">
    <source>
        <dbReference type="ARBA" id="ARBA00022837"/>
    </source>
</evidence>
<feature type="domain" description="EH" evidence="4">
    <location>
        <begin position="325"/>
        <end position="415"/>
    </location>
</feature>
<feature type="domain" description="EH" evidence="4">
    <location>
        <begin position="538"/>
        <end position="627"/>
    </location>
</feature>
<dbReference type="GO" id="GO:0005886">
    <property type="term" value="C:plasma membrane"/>
    <property type="evidence" value="ECO:0007669"/>
    <property type="project" value="TreeGrafter"/>
</dbReference>
<dbReference type="PANTHER" id="PTHR11216:SF170">
    <property type="entry name" value="DYNAMIN ASSOCIATED PROTEIN 160, ISOFORM D"/>
    <property type="match status" value="1"/>
</dbReference>
<dbReference type="InterPro" id="IPR038425">
    <property type="entry name" value="GAT_sf"/>
</dbReference>
<keyword evidence="7" id="KW-1185">Reference proteome</keyword>
<dbReference type="SMART" id="SM00054">
    <property type="entry name" value="EFh"/>
    <property type="match status" value="5"/>
</dbReference>
<dbReference type="AlphaFoldDB" id="A0AAD5YBZ1"/>
<reference evidence="6" key="1">
    <citation type="submission" date="2022-07" db="EMBL/GenBank/DDBJ databases">
        <title>Genome Sequence of Physisporinus lineatus.</title>
        <authorList>
            <person name="Buettner E."/>
        </authorList>
    </citation>
    <scope>NUCLEOTIDE SEQUENCE</scope>
    <source>
        <strain evidence="6">VT162</strain>
    </source>
</reference>
<dbReference type="GO" id="GO:0006897">
    <property type="term" value="P:endocytosis"/>
    <property type="evidence" value="ECO:0007669"/>
    <property type="project" value="TreeGrafter"/>
</dbReference>
<dbReference type="GO" id="GO:0005509">
    <property type="term" value="F:calcium ion binding"/>
    <property type="evidence" value="ECO:0007669"/>
    <property type="project" value="InterPro"/>
</dbReference>
<keyword evidence="1" id="KW-0106">Calcium</keyword>
<protein>
    <submittedName>
        <fullName evidence="6">Uncharacterized protein</fullName>
    </submittedName>
</protein>
<gene>
    <name evidence="6" type="ORF">NLI96_g7527</name>
</gene>
<evidence type="ECO:0000313" key="7">
    <source>
        <dbReference type="Proteomes" id="UP001212997"/>
    </source>
</evidence>
<evidence type="ECO:0000313" key="6">
    <source>
        <dbReference type="EMBL" id="KAJ3481619.1"/>
    </source>
</evidence>
<dbReference type="SUPFAM" id="SSF47473">
    <property type="entry name" value="EF-hand"/>
    <property type="match status" value="4"/>
</dbReference>
<dbReference type="InterPro" id="IPR000261">
    <property type="entry name" value="EH_dom"/>
</dbReference>
<feature type="compositionally biased region" description="Pro residues" evidence="3">
    <location>
        <begin position="45"/>
        <end position="58"/>
    </location>
</feature>
<evidence type="ECO:0000259" key="4">
    <source>
        <dbReference type="PROSITE" id="PS50031"/>
    </source>
</evidence>
<dbReference type="Gene3D" id="1.20.58.160">
    <property type="match status" value="1"/>
</dbReference>
<feature type="region of interest" description="Disordered" evidence="3">
    <location>
        <begin position="1"/>
        <end position="62"/>
    </location>
</feature>
<dbReference type="InterPro" id="IPR011992">
    <property type="entry name" value="EF-hand-dom_pair"/>
</dbReference>
<feature type="domain" description="EF-hand" evidence="5">
    <location>
        <begin position="571"/>
        <end position="606"/>
    </location>
</feature>
<proteinExistence type="predicted"/>
<organism evidence="6 7">
    <name type="scientific">Meripilus lineatus</name>
    <dbReference type="NCBI Taxonomy" id="2056292"/>
    <lineage>
        <taxon>Eukaryota</taxon>
        <taxon>Fungi</taxon>
        <taxon>Dikarya</taxon>
        <taxon>Basidiomycota</taxon>
        <taxon>Agaricomycotina</taxon>
        <taxon>Agaricomycetes</taxon>
        <taxon>Polyporales</taxon>
        <taxon>Meripilaceae</taxon>
        <taxon>Meripilus</taxon>
    </lineage>
</organism>
<feature type="compositionally biased region" description="Pro residues" evidence="3">
    <location>
        <begin position="735"/>
        <end position="745"/>
    </location>
</feature>
<feature type="coiled-coil region" evidence="2">
    <location>
        <begin position="154"/>
        <end position="191"/>
    </location>
</feature>
<feature type="compositionally biased region" description="Low complexity" evidence="3">
    <location>
        <begin position="698"/>
        <end position="721"/>
    </location>
</feature>
<feature type="region of interest" description="Disordered" evidence="3">
    <location>
        <begin position="834"/>
        <end position="958"/>
    </location>
</feature>
<feature type="region of interest" description="Disordered" evidence="3">
    <location>
        <begin position="653"/>
        <end position="751"/>
    </location>
</feature>
<dbReference type="InterPro" id="IPR002048">
    <property type="entry name" value="EF_hand_dom"/>
</dbReference>
<accession>A0AAD5YBZ1</accession>
<feature type="compositionally biased region" description="Low complexity" evidence="3">
    <location>
        <begin position="10"/>
        <end position="28"/>
    </location>
</feature>
<feature type="domain" description="EF-hand" evidence="5">
    <location>
        <begin position="793"/>
        <end position="828"/>
    </location>
</feature>
<dbReference type="PROSITE" id="PS50031">
    <property type="entry name" value="EH"/>
    <property type="match status" value="4"/>
</dbReference>
<dbReference type="EMBL" id="JANAWD010000312">
    <property type="protein sequence ID" value="KAJ3481619.1"/>
    <property type="molecule type" value="Genomic_DNA"/>
</dbReference>
<dbReference type="GO" id="GO:0005737">
    <property type="term" value="C:cytoplasm"/>
    <property type="evidence" value="ECO:0007669"/>
    <property type="project" value="TreeGrafter"/>
</dbReference>
<dbReference type="GO" id="GO:0016197">
    <property type="term" value="P:endosomal transport"/>
    <property type="evidence" value="ECO:0007669"/>
    <property type="project" value="TreeGrafter"/>
</dbReference>
<sequence length="958" mass="103123">MRYDQQWANQQQQPQQWPQPQYPQYPQYQPYPPQPFPHPGGFYFPPQPPQPPPPPVPPAQTQQRVINTEEDKQRLFNVCKTGRGNAHLLHEALVYAKPSELKQQGLIQEFLSRCRASLELIYSQIPWATSEAARSQSSSVNAAETTEEQLLAALLGANEELLEAIKMYEDLERAGEELQKHEREIQERKLRALEALAAFQPTKAESAVIKQVFDIGDTTNRGVITSHAAAKIFMGSKLSPKVLAAIWEIANVEESDVLSRECVGAAVRLIGHAQKLGPKGKVDEGLLRAPGPVPIIEGLDVPDRRQSMSGAGPSYGYLPPLSAQDRNKFTKIFFNCGPKNGILSGDRARELLMRSKLTVDQLAQVWELADKDHRGYLDSTGFIVAMYLIQATMSGQLMSIPNTLPPAVYQAASSKTDVFNPNSNPTSWIEGGMAQFNSAPRDGWGGTSSSISSSALSSSSFGSGGSSSNNNHNATAQSGLAGLGFGLGSSFSSSTSLSNNSSSLAATSLDPFADPVLHSSSSSSSSNEWPRWEVSAQTKATADEFFVLLDESGRGSIDLETARAHLTQPGITAGDLSKIWQLADINKDSRLSQDEFAVVLHLIERTKLGHAIPRTLPNSLVPPALRPPGANTQTNQTLEDVLIDLRDIQITPSSNSNLTARHHPSPSLPSISEQDPHLLGPTGTLLAAQRHSQPPPARRTTSTSSSPAPHLHARSVSVPAVPRQPVPPASGSASPQPPPPVPPATPAGQQGAEWDITPVEKARSDKFFDTLDPWKQGIIDGDAAVPFLSKSKLPDEVLAHIWDLADRDGDGKLSKEDFAVAMYLIRTKMEGKVLPDTLPDSLVPPSQRAGASSKPLPPAPTTHDEHDLEAEEIFAPAPAPTAVPARTVSLSASSSSTGTGTLSRNRTRGPRPAPTSTRAASPEPPPPPPHDLPPELDDELRSSTPPPPYTETEDGELL</sequence>
<feature type="compositionally biased region" description="Low complexity" evidence="3">
    <location>
        <begin position="873"/>
        <end position="904"/>
    </location>
</feature>
<evidence type="ECO:0000256" key="2">
    <source>
        <dbReference type="SAM" id="Coils"/>
    </source>
</evidence>
<dbReference type="CDD" id="cd21383">
    <property type="entry name" value="GAT_GGA_Tom1-like"/>
    <property type="match status" value="1"/>
</dbReference>
<dbReference type="Proteomes" id="UP001212997">
    <property type="component" value="Unassembled WGS sequence"/>
</dbReference>
<dbReference type="PROSITE" id="PS00018">
    <property type="entry name" value="EF_HAND_1"/>
    <property type="match status" value="1"/>
</dbReference>
<dbReference type="Pfam" id="PF12763">
    <property type="entry name" value="EH"/>
    <property type="match status" value="4"/>
</dbReference>
<dbReference type="PANTHER" id="PTHR11216">
    <property type="entry name" value="EH DOMAIN"/>
    <property type="match status" value="1"/>
</dbReference>